<dbReference type="InterPro" id="IPR026259">
    <property type="entry name" value="MauG/Cytc_peroxidase"/>
</dbReference>
<dbReference type="PROSITE" id="PS51007">
    <property type="entry name" value="CYTC"/>
    <property type="match status" value="1"/>
</dbReference>
<evidence type="ECO:0000256" key="3">
    <source>
        <dbReference type="ARBA" id="ARBA00022723"/>
    </source>
</evidence>
<sequence length="357" mass="39247">MRKTRMRWVAGVAAGVMVGACGLAATRVMGEPSGPQSTPTSVTQEIPLGLEDPAGYIPADNPQTAKKIELGRVLFFDKRLSKTNTVACANCHMPGLAFTDGQAVSMGINRLQGGRSAPTAINRVYSKAQFWDGRAQTLEEQSTGPFINPVEHGFLDYDEMIAKMKTISGYRTLFGEVFHSEITEQNIGKAIASFQRTLISGNSPADRFDFGGEEQALSDSAKRGLELFRGKARCTRCHSGFNFSDEKFHNLGIGWDTNTVDLGRYMVTKNPEDIGAFKTPTLREISRTAPYMHDGRFGTLEEVVDFYNQGGIKNPHLDNTLIPLELTAEEKRDVVAFLRSLNGEGWQQVAAPVEFPK</sequence>
<dbReference type="InterPro" id="IPR036909">
    <property type="entry name" value="Cyt_c-like_dom_sf"/>
</dbReference>
<feature type="domain" description="Cytochrome c" evidence="10">
    <location>
        <begin position="219"/>
        <end position="342"/>
    </location>
</feature>
<dbReference type="Pfam" id="PF03150">
    <property type="entry name" value="CCP_MauG"/>
    <property type="match status" value="1"/>
</dbReference>
<keyword evidence="5" id="KW-0574">Periplasm</keyword>
<dbReference type="GO" id="GO:0016491">
    <property type="term" value="F:oxidoreductase activity"/>
    <property type="evidence" value="ECO:0007669"/>
    <property type="project" value="UniProtKB-KW"/>
</dbReference>
<dbReference type="PIRSF" id="PIRSF000294">
    <property type="entry name" value="Cytochrome-c_peroxidase"/>
    <property type="match status" value="1"/>
</dbReference>
<evidence type="ECO:0000256" key="7">
    <source>
        <dbReference type="ARBA" id="ARBA00023004"/>
    </source>
</evidence>
<evidence type="ECO:0000256" key="6">
    <source>
        <dbReference type="ARBA" id="ARBA00023002"/>
    </source>
</evidence>
<dbReference type="InterPro" id="IPR009056">
    <property type="entry name" value="Cyt_c-like_dom"/>
</dbReference>
<reference evidence="11 12" key="1">
    <citation type="submission" date="2021-02" db="EMBL/GenBank/DDBJ databases">
        <authorList>
            <person name="Han P."/>
        </authorList>
    </citation>
    <scope>NUCLEOTIDE SEQUENCE [LARGE SCALE GENOMIC DNA]</scope>
    <source>
        <strain evidence="11">Candidatus Nitrospira sp. ZN2</strain>
    </source>
</reference>
<dbReference type="RefSeq" id="WP_213040947.1">
    <property type="nucleotide sequence ID" value="NZ_CAJNBJ010000001.1"/>
</dbReference>
<keyword evidence="3 8" id="KW-0479">Metal-binding</keyword>
<comment type="subcellular location">
    <subcellularLocation>
        <location evidence="1">Periplasm</location>
    </subcellularLocation>
</comment>
<evidence type="ECO:0000256" key="4">
    <source>
        <dbReference type="ARBA" id="ARBA00022729"/>
    </source>
</evidence>
<evidence type="ECO:0000313" key="11">
    <source>
        <dbReference type="EMBL" id="CAE6710064.1"/>
    </source>
</evidence>
<dbReference type="EMBL" id="CAJNBJ010000001">
    <property type="protein sequence ID" value="CAE6710064.1"/>
    <property type="molecule type" value="Genomic_DNA"/>
</dbReference>
<dbReference type="PROSITE" id="PS51257">
    <property type="entry name" value="PROKAR_LIPOPROTEIN"/>
    <property type="match status" value="1"/>
</dbReference>
<evidence type="ECO:0000256" key="1">
    <source>
        <dbReference type="ARBA" id="ARBA00004418"/>
    </source>
</evidence>
<dbReference type="PANTHER" id="PTHR30600">
    <property type="entry name" value="CYTOCHROME C PEROXIDASE-RELATED"/>
    <property type="match status" value="1"/>
</dbReference>
<dbReference type="PANTHER" id="PTHR30600:SF10">
    <property type="entry name" value="BLL6722 PROTEIN"/>
    <property type="match status" value="1"/>
</dbReference>
<dbReference type="InterPro" id="IPR051395">
    <property type="entry name" value="Cytochrome_c_Peroxidase/MauG"/>
</dbReference>
<keyword evidence="12" id="KW-1185">Reference proteome</keyword>
<keyword evidence="4 9" id="KW-0732">Signal</keyword>
<comment type="caution">
    <text evidence="11">The sequence shown here is derived from an EMBL/GenBank/DDBJ whole genome shotgun (WGS) entry which is preliminary data.</text>
</comment>
<evidence type="ECO:0000256" key="2">
    <source>
        <dbReference type="ARBA" id="ARBA00022617"/>
    </source>
</evidence>
<proteinExistence type="predicted"/>
<dbReference type="EC" id="1.-.-.-" evidence="11"/>
<evidence type="ECO:0000259" key="10">
    <source>
        <dbReference type="PROSITE" id="PS51007"/>
    </source>
</evidence>
<feature type="chain" id="PRO_5046608874" evidence="9">
    <location>
        <begin position="25"/>
        <end position="357"/>
    </location>
</feature>
<name>A0ABM8QQL9_9BACT</name>
<keyword evidence="2 8" id="KW-0349">Heme</keyword>
<dbReference type="Gene3D" id="1.10.760.10">
    <property type="entry name" value="Cytochrome c-like domain"/>
    <property type="match status" value="2"/>
</dbReference>
<accession>A0ABM8QQL9</accession>
<keyword evidence="7 8" id="KW-0408">Iron</keyword>
<protein>
    <submittedName>
        <fullName evidence="11">Methylamine utilization protein MauG</fullName>
        <ecNumber evidence="11">1.-.-.-</ecNumber>
    </submittedName>
</protein>
<feature type="signal peptide" evidence="9">
    <location>
        <begin position="1"/>
        <end position="24"/>
    </location>
</feature>
<evidence type="ECO:0000256" key="5">
    <source>
        <dbReference type="ARBA" id="ARBA00022764"/>
    </source>
</evidence>
<organism evidence="11 12">
    <name type="scientific">Nitrospira defluvii</name>
    <dbReference type="NCBI Taxonomy" id="330214"/>
    <lineage>
        <taxon>Bacteria</taxon>
        <taxon>Pseudomonadati</taxon>
        <taxon>Nitrospirota</taxon>
        <taxon>Nitrospiria</taxon>
        <taxon>Nitrospirales</taxon>
        <taxon>Nitrospiraceae</taxon>
        <taxon>Nitrospira</taxon>
    </lineage>
</organism>
<dbReference type="InterPro" id="IPR004852">
    <property type="entry name" value="Di-haem_cyt_c_peroxidsae"/>
</dbReference>
<dbReference type="Proteomes" id="UP000675880">
    <property type="component" value="Unassembled WGS sequence"/>
</dbReference>
<gene>
    <name evidence="11" type="primary">mauG</name>
    <name evidence="11" type="ORF">NSPZN2_11170</name>
</gene>
<evidence type="ECO:0000256" key="8">
    <source>
        <dbReference type="PROSITE-ProRule" id="PRU00433"/>
    </source>
</evidence>
<keyword evidence="6 11" id="KW-0560">Oxidoreductase</keyword>
<evidence type="ECO:0000313" key="12">
    <source>
        <dbReference type="Proteomes" id="UP000675880"/>
    </source>
</evidence>
<evidence type="ECO:0000256" key="9">
    <source>
        <dbReference type="SAM" id="SignalP"/>
    </source>
</evidence>
<dbReference type="SUPFAM" id="SSF46626">
    <property type="entry name" value="Cytochrome c"/>
    <property type="match status" value="2"/>
</dbReference>